<evidence type="ECO:0000313" key="11">
    <source>
        <dbReference type="Proteomes" id="UP000593567"/>
    </source>
</evidence>
<keyword evidence="11" id="KW-1185">Reference proteome</keyword>
<dbReference type="AlphaFoldDB" id="A0A7J7J9G0"/>
<evidence type="ECO:0000256" key="6">
    <source>
        <dbReference type="ARBA" id="ARBA00023034"/>
    </source>
</evidence>
<dbReference type="OrthoDB" id="6117100at2759"/>
<evidence type="ECO:0000256" key="1">
    <source>
        <dbReference type="ARBA" id="ARBA00004323"/>
    </source>
</evidence>
<dbReference type="GO" id="GO:0016051">
    <property type="term" value="P:carbohydrate biosynthetic process"/>
    <property type="evidence" value="ECO:0007669"/>
    <property type="project" value="InterPro"/>
</dbReference>
<evidence type="ECO:0000256" key="2">
    <source>
        <dbReference type="ARBA" id="ARBA00006339"/>
    </source>
</evidence>
<keyword evidence="5 9" id="KW-1133">Transmembrane helix</keyword>
<dbReference type="EC" id="2.8.2.-" evidence="9"/>
<proteinExistence type="inferred from homology"/>
<gene>
    <name evidence="10" type="ORF">EB796_019413</name>
</gene>
<keyword evidence="3 9" id="KW-0808">Transferase</keyword>
<evidence type="ECO:0000256" key="3">
    <source>
        <dbReference type="ARBA" id="ARBA00022679"/>
    </source>
</evidence>
<dbReference type="GO" id="GO:0008146">
    <property type="term" value="F:sulfotransferase activity"/>
    <property type="evidence" value="ECO:0007669"/>
    <property type="project" value="InterPro"/>
</dbReference>
<evidence type="ECO:0000256" key="9">
    <source>
        <dbReference type="RuleBase" id="RU364020"/>
    </source>
</evidence>
<organism evidence="10 11">
    <name type="scientific">Bugula neritina</name>
    <name type="common">Brown bryozoan</name>
    <name type="synonym">Sertularia neritina</name>
    <dbReference type="NCBI Taxonomy" id="10212"/>
    <lineage>
        <taxon>Eukaryota</taxon>
        <taxon>Metazoa</taxon>
        <taxon>Spiralia</taxon>
        <taxon>Lophotrochozoa</taxon>
        <taxon>Bryozoa</taxon>
        <taxon>Gymnolaemata</taxon>
        <taxon>Cheilostomatida</taxon>
        <taxon>Flustrina</taxon>
        <taxon>Buguloidea</taxon>
        <taxon>Bugulidae</taxon>
        <taxon>Bugula</taxon>
    </lineage>
</organism>
<dbReference type="EMBL" id="VXIV02002872">
    <property type="protein sequence ID" value="KAF6022276.1"/>
    <property type="molecule type" value="Genomic_DNA"/>
</dbReference>
<dbReference type="InterPro" id="IPR005331">
    <property type="entry name" value="Sulfotransferase"/>
</dbReference>
<comment type="subcellular location">
    <subcellularLocation>
        <location evidence="1 9">Golgi apparatus membrane</location>
        <topology evidence="1 9">Single-pass type II membrane protein</topology>
    </subcellularLocation>
</comment>
<name>A0A7J7J9G0_BUGNE</name>
<evidence type="ECO:0000256" key="4">
    <source>
        <dbReference type="ARBA" id="ARBA00022692"/>
    </source>
</evidence>
<keyword evidence="6 9" id="KW-0333">Golgi apparatus</keyword>
<sequence>MGFRHFTACYLNLSAAKLTAILLVQFMVIYIIIQMRDSYSDRFKDLPTCPTKVSNNTGKINHKEYSITELSACRGKKIRKYCSGFKKYVVKSYPNYNYYGGGLTNWIWMTSPHHHLFYCATAKCGSTTWKSYLMKDLKIEWQGNGTHEAAKKFLGTSSVVQKNYEGDSIKFLETYRPEHRLIIVRNPWARLVSAYQDKIVTKKMILEKYCYGWKAYEGLTDITFHQFVDCVLQKPEKVLIDSHTQPILSLCGVCHMDYNIICT</sequence>
<keyword evidence="9" id="KW-0119">Carbohydrate metabolism</keyword>
<dbReference type="PANTHER" id="PTHR12137">
    <property type="entry name" value="CARBOHYDRATE SULFOTRANSFERASE"/>
    <property type="match status" value="1"/>
</dbReference>
<evidence type="ECO:0000256" key="7">
    <source>
        <dbReference type="ARBA" id="ARBA00023136"/>
    </source>
</evidence>
<protein>
    <recommendedName>
        <fullName evidence="9">Carbohydrate sulfotransferase</fullName>
        <ecNumber evidence="9">2.8.2.-</ecNumber>
    </recommendedName>
</protein>
<keyword evidence="9" id="KW-0735">Signal-anchor</keyword>
<keyword evidence="4 9" id="KW-0812">Transmembrane</keyword>
<accession>A0A7J7J9G0</accession>
<keyword evidence="7 9" id="KW-0472">Membrane</keyword>
<dbReference type="PANTHER" id="PTHR12137:SF54">
    <property type="entry name" value="CARBOHYDRATE SULFOTRANSFERASE"/>
    <property type="match status" value="1"/>
</dbReference>
<dbReference type="GO" id="GO:0000139">
    <property type="term" value="C:Golgi membrane"/>
    <property type="evidence" value="ECO:0007669"/>
    <property type="project" value="UniProtKB-SubCell"/>
</dbReference>
<keyword evidence="8 9" id="KW-0325">Glycoprotein</keyword>
<dbReference type="Proteomes" id="UP000593567">
    <property type="component" value="Unassembled WGS sequence"/>
</dbReference>
<reference evidence="10" key="1">
    <citation type="submission" date="2020-06" db="EMBL/GenBank/DDBJ databases">
        <title>Draft genome of Bugula neritina, a colonial animal packing powerful symbionts and potential medicines.</title>
        <authorList>
            <person name="Rayko M."/>
        </authorList>
    </citation>
    <scope>NUCLEOTIDE SEQUENCE [LARGE SCALE GENOMIC DNA]</scope>
    <source>
        <strain evidence="10">Kwan_BN1</strain>
    </source>
</reference>
<evidence type="ECO:0000256" key="5">
    <source>
        <dbReference type="ARBA" id="ARBA00022989"/>
    </source>
</evidence>
<feature type="transmembrane region" description="Helical" evidence="9">
    <location>
        <begin position="15"/>
        <end position="33"/>
    </location>
</feature>
<evidence type="ECO:0000256" key="8">
    <source>
        <dbReference type="ARBA" id="ARBA00023180"/>
    </source>
</evidence>
<dbReference type="InterPro" id="IPR018011">
    <property type="entry name" value="Carb_sulfotrans_8-10"/>
</dbReference>
<dbReference type="Pfam" id="PF03567">
    <property type="entry name" value="Sulfotransfer_2"/>
    <property type="match status" value="1"/>
</dbReference>
<comment type="caution">
    <text evidence="10">The sequence shown here is derived from an EMBL/GenBank/DDBJ whole genome shotgun (WGS) entry which is preliminary data.</text>
</comment>
<evidence type="ECO:0000313" key="10">
    <source>
        <dbReference type="EMBL" id="KAF6022276.1"/>
    </source>
</evidence>
<comment type="similarity">
    <text evidence="2 9">Belongs to the sulfotransferase 2 family.</text>
</comment>